<organism evidence="2 3">
    <name type="scientific">Imshaugia aleurites</name>
    <dbReference type="NCBI Taxonomy" id="172621"/>
    <lineage>
        <taxon>Eukaryota</taxon>
        <taxon>Fungi</taxon>
        <taxon>Dikarya</taxon>
        <taxon>Ascomycota</taxon>
        <taxon>Pezizomycotina</taxon>
        <taxon>Lecanoromycetes</taxon>
        <taxon>OSLEUM clade</taxon>
        <taxon>Lecanoromycetidae</taxon>
        <taxon>Lecanorales</taxon>
        <taxon>Lecanorineae</taxon>
        <taxon>Parmeliaceae</taxon>
        <taxon>Imshaugia</taxon>
    </lineage>
</organism>
<gene>
    <name evidence="2" type="ORF">IMSHALPRED_002389</name>
</gene>
<name>A0A8H3F1F4_9LECA</name>
<reference evidence="2" key="1">
    <citation type="submission" date="2021-03" db="EMBL/GenBank/DDBJ databases">
        <authorList>
            <person name="Tagirdzhanova G."/>
        </authorList>
    </citation>
    <scope>NUCLEOTIDE SEQUENCE</scope>
</reference>
<sequence length="321" mass="36947">MPPDVYYALRDSYLQILSSLYTQTATPIEAPEKTTFGDIDILVSQPKSTSTAESLGQVLASARAVRIPGSPITSFALPYPNRPNYYLQLDVHLSPPETFHWQLFHQSHGDLVRTFRSFSSLFCTNSRPQDIWNLLGTTIRPLGLTPNNEGLHVRIEEIEDSNRKRALLFLTCDGDAVLEFLGLDTDAYKRPFGSVDSMYRYVCSSRFFNDASYVRGELKANDRKRMTQRELYRAFVDWLPGNAHLVGQQKEKNAQFSRDDVLEESLNRFGKREEYEKRVEGWRKERKELLAKQMGRQKRKADAAEAEEYAAAWMGWLERNA</sequence>
<protein>
    <submittedName>
        <fullName evidence="2">Uncharacterized protein</fullName>
    </submittedName>
</protein>
<dbReference type="OrthoDB" id="4708870at2759"/>
<evidence type="ECO:0000256" key="1">
    <source>
        <dbReference type="SAM" id="Coils"/>
    </source>
</evidence>
<keyword evidence="1" id="KW-0175">Coiled coil</keyword>
<proteinExistence type="predicted"/>
<accession>A0A8H3F1F4</accession>
<dbReference type="AlphaFoldDB" id="A0A8H3F1F4"/>
<dbReference type="Proteomes" id="UP000664534">
    <property type="component" value="Unassembled WGS sequence"/>
</dbReference>
<evidence type="ECO:0000313" key="2">
    <source>
        <dbReference type="EMBL" id="CAF9915269.1"/>
    </source>
</evidence>
<keyword evidence="3" id="KW-1185">Reference proteome</keyword>
<comment type="caution">
    <text evidence="2">The sequence shown here is derived from an EMBL/GenBank/DDBJ whole genome shotgun (WGS) entry which is preliminary data.</text>
</comment>
<dbReference type="EMBL" id="CAJPDT010000014">
    <property type="protein sequence ID" value="CAF9915269.1"/>
    <property type="molecule type" value="Genomic_DNA"/>
</dbReference>
<feature type="coiled-coil region" evidence="1">
    <location>
        <begin position="272"/>
        <end position="307"/>
    </location>
</feature>
<evidence type="ECO:0000313" key="3">
    <source>
        <dbReference type="Proteomes" id="UP000664534"/>
    </source>
</evidence>